<keyword evidence="3" id="KW-1133">Transmembrane helix</keyword>
<evidence type="ECO:0000259" key="4">
    <source>
        <dbReference type="Pfam" id="PF09990"/>
    </source>
</evidence>
<feature type="compositionally biased region" description="Basic and acidic residues" evidence="2">
    <location>
        <begin position="291"/>
        <end position="327"/>
    </location>
</feature>
<protein>
    <submittedName>
        <fullName evidence="5">ORF 73 ECLF1</fullName>
    </submittedName>
</protein>
<reference evidence="5" key="1">
    <citation type="submission" date="2016-10" db="EMBL/GenBank/DDBJ databases">
        <authorList>
            <person name="de Groot N.N."/>
        </authorList>
    </citation>
    <scope>NUCLEOTIDE SEQUENCE</scope>
</reference>
<dbReference type="Pfam" id="PF09990">
    <property type="entry name" value="DUF2231"/>
    <property type="match status" value="1"/>
</dbReference>
<evidence type="ECO:0000256" key="3">
    <source>
        <dbReference type="SAM" id="Phobius"/>
    </source>
</evidence>
<proteinExistence type="predicted"/>
<keyword evidence="3" id="KW-0812">Transmembrane</keyword>
<dbReference type="AlphaFoldDB" id="A0A1W1BQC5"/>
<feature type="coiled-coil region" evidence="1">
    <location>
        <begin position="172"/>
        <end position="199"/>
    </location>
</feature>
<gene>
    <name evidence="5" type="ORF">MNB_SV-6-664</name>
</gene>
<accession>A0A1W1BQC5</accession>
<feature type="transmembrane region" description="Helical" evidence="3">
    <location>
        <begin position="62"/>
        <end position="84"/>
    </location>
</feature>
<feature type="transmembrane region" description="Helical" evidence="3">
    <location>
        <begin position="135"/>
        <end position="152"/>
    </location>
</feature>
<keyword evidence="1" id="KW-0175">Coiled coil</keyword>
<evidence type="ECO:0000313" key="5">
    <source>
        <dbReference type="EMBL" id="SFV55770.1"/>
    </source>
</evidence>
<feature type="region of interest" description="Disordered" evidence="2">
    <location>
        <begin position="235"/>
        <end position="334"/>
    </location>
</feature>
<feature type="transmembrane region" description="Helical" evidence="3">
    <location>
        <begin position="111"/>
        <end position="128"/>
    </location>
</feature>
<dbReference type="InterPro" id="IPR019251">
    <property type="entry name" value="DUF2231_TM"/>
</dbReference>
<sequence>MELPNISIPKAVLDYIPMDQIPPLMHPPLVHFAIVLPIIIVLLELANVILKSGATPEVPKGKGVSTLSFLLILVMVVIFVGAYASGSVDGKAAWSELSEVGQSGLKEHKLLGTYLVFASLALLVFKLIALISGKIGRIILLVVAIAFAGVALKQGKEGGELVYTHGANVKALKDCSDKAFDLQDEIEDLKENVSDLKNVKVPAKAETKAQAQAQIEEVASKEKFEAKVKSAEFQKEAKTDVESTPPATEVKEAETKVEEATHQEAVEAKEKSAEFQAEAKTDVESTPPATEVKEAEAKVEEATHQEAVEAKEKSEKFQAEAKSDAKVETLPVAE</sequence>
<name>A0A1W1BQC5_9ZZZZ</name>
<feature type="domain" description="DUF2231" evidence="4">
    <location>
        <begin position="25"/>
        <end position="170"/>
    </location>
</feature>
<evidence type="ECO:0000256" key="2">
    <source>
        <dbReference type="SAM" id="MobiDB-lite"/>
    </source>
</evidence>
<organism evidence="5">
    <name type="scientific">hydrothermal vent metagenome</name>
    <dbReference type="NCBI Taxonomy" id="652676"/>
    <lineage>
        <taxon>unclassified sequences</taxon>
        <taxon>metagenomes</taxon>
        <taxon>ecological metagenomes</taxon>
    </lineage>
</organism>
<feature type="compositionally biased region" description="Basic and acidic residues" evidence="2">
    <location>
        <begin position="249"/>
        <end position="283"/>
    </location>
</feature>
<keyword evidence="3" id="KW-0472">Membrane</keyword>
<dbReference type="EMBL" id="FPHC01000038">
    <property type="protein sequence ID" value="SFV55770.1"/>
    <property type="molecule type" value="Genomic_DNA"/>
</dbReference>
<evidence type="ECO:0000256" key="1">
    <source>
        <dbReference type="SAM" id="Coils"/>
    </source>
</evidence>
<feature type="transmembrane region" description="Helical" evidence="3">
    <location>
        <begin position="29"/>
        <end position="50"/>
    </location>
</feature>